<dbReference type="AlphaFoldDB" id="A0A5S4TIA5"/>
<gene>
    <name evidence="2" type="ORF">E0F66_10750</name>
</gene>
<protein>
    <submittedName>
        <fullName evidence="2">ABC transporter substrate-binding protein</fullName>
    </submittedName>
</protein>
<keyword evidence="1" id="KW-0732">Signal</keyword>
<feature type="non-terminal residue" evidence="2">
    <location>
        <position position="69"/>
    </location>
</feature>
<proteinExistence type="predicted"/>
<feature type="chain" id="PRO_5024287991" evidence="1">
    <location>
        <begin position="25"/>
        <end position="69"/>
    </location>
</feature>
<comment type="caution">
    <text evidence="2">The sequence shown here is derived from an EMBL/GenBank/DDBJ whole genome shotgun (WGS) entry which is preliminary data.</text>
</comment>
<dbReference type="EMBL" id="SJLL01000171">
    <property type="protein sequence ID" value="TYK97300.1"/>
    <property type="molecule type" value="Genomic_DNA"/>
</dbReference>
<dbReference type="Proteomes" id="UP000324058">
    <property type="component" value="Unassembled WGS sequence"/>
</dbReference>
<evidence type="ECO:0000313" key="3">
    <source>
        <dbReference type="Proteomes" id="UP000324058"/>
    </source>
</evidence>
<feature type="signal peptide" evidence="1">
    <location>
        <begin position="1"/>
        <end position="24"/>
    </location>
</feature>
<accession>A0A5S4TIA5</accession>
<name>A0A5S4TIA5_STRPY</name>
<reference evidence="2 3" key="1">
    <citation type="submission" date="2019-02" db="EMBL/GenBank/DDBJ databases">
        <title>Novel genomic isolates of S. pyogenes and S. dysgalactiae subsp. equisimilis associated to necrotising fasciitis (NSTI).</title>
        <authorList>
            <person name="Barrantes I."/>
        </authorList>
    </citation>
    <scope>NUCLEOTIDE SEQUENCE [LARGE SCALE GENOMIC DNA]</scope>
    <source>
        <strain evidence="2 3">SPY2028</strain>
    </source>
</reference>
<evidence type="ECO:0000313" key="2">
    <source>
        <dbReference type="EMBL" id="TYK97300.1"/>
    </source>
</evidence>
<evidence type="ECO:0000256" key="1">
    <source>
        <dbReference type="SAM" id="SignalP"/>
    </source>
</evidence>
<organism evidence="2 3">
    <name type="scientific">Streptococcus pyogenes</name>
    <dbReference type="NCBI Taxonomy" id="1314"/>
    <lineage>
        <taxon>Bacteria</taxon>
        <taxon>Bacillati</taxon>
        <taxon>Bacillota</taxon>
        <taxon>Bacilli</taxon>
        <taxon>Lactobacillales</taxon>
        <taxon>Streptococcaceae</taxon>
        <taxon>Streptococcus</taxon>
    </lineage>
</organism>
<sequence>MKNVRLVLALLALTLIAPWQSARAADVICYNCPPEWADWASMLKAIKTDLNYDIPHDNKNSGQALAQIL</sequence>